<dbReference type="InterPro" id="IPR005587">
    <property type="entry name" value="UPF0304_YfbU"/>
</dbReference>
<proteinExistence type="predicted"/>
<protein>
    <submittedName>
        <fullName evidence="1">YfbU domain-containing protein</fullName>
    </submittedName>
</protein>
<dbReference type="AlphaFoldDB" id="A0A1G9AF99"/>
<dbReference type="EMBL" id="FNFI01000006">
    <property type="protein sequence ID" value="SDK25200.1"/>
    <property type="molecule type" value="Genomic_DNA"/>
</dbReference>
<dbReference type="SUPFAM" id="SSF116960">
    <property type="entry name" value="YfbU-like"/>
    <property type="match status" value="1"/>
</dbReference>
<dbReference type="RefSeq" id="WP_092597575.1">
    <property type="nucleotide sequence ID" value="NZ_BMCN01000002.1"/>
</dbReference>
<dbReference type="OrthoDB" id="2417785at2"/>
<reference evidence="2" key="1">
    <citation type="submission" date="2016-10" db="EMBL/GenBank/DDBJ databases">
        <authorList>
            <person name="Varghese N."/>
            <person name="Submissions S."/>
        </authorList>
    </citation>
    <scope>NUCLEOTIDE SEQUENCE [LARGE SCALE GENOMIC DNA]</scope>
    <source>
        <strain evidence="2">CGMCC 1.8911</strain>
    </source>
</reference>
<dbReference type="InterPro" id="IPR023146">
    <property type="entry name" value="YfbU_alpha-helical_sf"/>
</dbReference>
<dbReference type="Gene3D" id="1.10.3190.10">
    <property type="entry name" value="yfbu gene product, domain 2"/>
    <property type="match status" value="1"/>
</dbReference>
<dbReference type="STRING" id="586411.SAMN05216187_10687"/>
<evidence type="ECO:0000313" key="1">
    <source>
        <dbReference type="EMBL" id="SDK25200.1"/>
    </source>
</evidence>
<gene>
    <name evidence="1" type="ORF">SAMN05216187_10687</name>
</gene>
<name>A0A1G9AF99_9STAP</name>
<dbReference type="Proteomes" id="UP000242700">
    <property type="component" value="Unassembled WGS sequence"/>
</dbReference>
<dbReference type="Pfam" id="PF03887">
    <property type="entry name" value="YfbU"/>
    <property type="match status" value="1"/>
</dbReference>
<accession>A0A1G9AF99</accession>
<organism evidence="1 2">
    <name type="scientific">Jeotgalicoccus aerolatus</name>
    <dbReference type="NCBI Taxonomy" id="709510"/>
    <lineage>
        <taxon>Bacteria</taxon>
        <taxon>Bacillati</taxon>
        <taxon>Bacillota</taxon>
        <taxon>Bacilli</taxon>
        <taxon>Bacillales</taxon>
        <taxon>Staphylococcaceae</taxon>
        <taxon>Jeotgalicoccus</taxon>
    </lineage>
</organism>
<sequence length="186" mass="22010">MRRAMPPGSPDFISTAGKIQVITALENMLKFNDDQEYIDHCKYCIDIVRQGVEFNYYEVLDFIGVTSEPVPAEVSIEVIFIMKMFDHISLSLSKLPRAAADYVELECYTKFCGFETSAAVYLSYYIFLVRTQQYRVPIFKEALPITLIHYRDMLLRYERYKRYPRLTEEMMMDICVRREQQMKLIL</sequence>
<evidence type="ECO:0000313" key="2">
    <source>
        <dbReference type="Proteomes" id="UP000242700"/>
    </source>
</evidence>